<feature type="transmembrane region" description="Helical" evidence="6">
    <location>
        <begin position="316"/>
        <end position="339"/>
    </location>
</feature>
<feature type="transmembrane region" description="Helical" evidence="6">
    <location>
        <begin position="190"/>
        <end position="211"/>
    </location>
</feature>
<feature type="transmembrane region" description="Helical" evidence="6">
    <location>
        <begin position="99"/>
        <end position="117"/>
    </location>
</feature>
<dbReference type="CDD" id="cd17353">
    <property type="entry name" value="MFS_OFA_like"/>
    <property type="match status" value="1"/>
</dbReference>
<dbReference type="RefSeq" id="WP_189172911.1">
    <property type="nucleotide sequence ID" value="NZ_BMNG01000002.1"/>
</dbReference>
<dbReference type="SUPFAM" id="SSF103473">
    <property type="entry name" value="MFS general substrate transporter"/>
    <property type="match status" value="1"/>
</dbReference>
<dbReference type="PANTHER" id="PTHR11360">
    <property type="entry name" value="MONOCARBOXYLATE TRANSPORTER"/>
    <property type="match status" value="1"/>
</dbReference>
<dbReference type="Pfam" id="PF07690">
    <property type="entry name" value="MFS_1"/>
    <property type="match status" value="1"/>
</dbReference>
<evidence type="ECO:0000313" key="9">
    <source>
        <dbReference type="Proteomes" id="UP000656881"/>
    </source>
</evidence>
<reference evidence="9" key="1">
    <citation type="journal article" date="2019" name="Int. J. Syst. Evol. Microbiol.">
        <title>The Global Catalogue of Microorganisms (GCM) 10K type strain sequencing project: providing services to taxonomists for standard genome sequencing and annotation.</title>
        <authorList>
            <consortium name="The Broad Institute Genomics Platform"/>
            <consortium name="The Broad Institute Genome Sequencing Center for Infectious Disease"/>
            <person name="Wu L."/>
            <person name="Ma J."/>
        </authorList>
    </citation>
    <scope>NUCLEOTIDE SEQUENCE [LARGE SCALE GENOMIC DNA]</scope>
    <source>
        <strain evidence="9">CGMCC 4.7349</strain>
    </source>
</reference>
<dbReference type="InterPro" id="IPR050327">
    <property type="entry name" value="Proton-linked_MCT"/>
</dbReference>
<evidence type="ECO:0000256" key="3">
    <source>
        <dbReference type="ARBA" id="ARBA00022989"/>
    </source>
</evidence>
<evidence type="ECO:0000256" key="1">
    <source>
        <dbReference type="ARBA" id="ARBA00004651"/>
    </source>
</evidence>
<dbReference type="InterPro" id="IPR011701">
    <property type="entry name" value="MFS"/>
</dbReference>
<proteinExistence type="predicted"/>
<sequence>MTAEPIAGKNAPGSTDASHHSHEPQQSRKSQQSHREITDERGRVYRVGESDRDILGRPRWTMVVLPWVAMIAISVFEYAYGAAEDTLSAAHHWTSSNTFWVLSVWIFFQAGVSFPAGKLREKGVLTSRKAMLVGSVLSLLGFVSLSHAPNVAAAMVGFGLLGGVGSGLIYSTCVNMVGKWYPERRGGKTGFVNGGFAYGAVPFIFLFSYGFDTSNYRTVLDLVGFYVLAVTLVAGMFFKDPPKNWWPADVDPLRPSSDPRTAVALAKNPPSVRQFTPGEALRTGVVPLMWVCILCCAGVSIFGISFQVPFAKEMGFGPLIAASSMGVMSVINGTGRGVVGWLSDRLGRQRTLTYVCVALAMAQFGVLWAGEMHNQPLFLAFAFLSGFAGGAFYPLFASLVPDYFGENNNASNYGMVYSAKLVSGLFGGGMGAMVVDSWGYVGAYTMAGAVSLLAAGLSLLLRQPGVPRARAIAA</sequence>
<dbReference type="InterPro" id="IPR036259">
    <property type="entry name" value="MFS_trans_sf"/>
</dbReference>
<protein>
    <submittedName>
        <fullName evidence="8">MFS transporter</fullName>
    </submittedName>
</protein>
<feature type="transmembrane region" description="Helical" evidence="6">
    <location>
        <begin position="154"/>
        <end position="178"/>
    </location>
</feature>
<feature type="transmembrane region" description="Helical" evidence="6">
    <location>
        <begin position="376"/>
        <end position="396"/>
    </location>
</feature>
<feature type="transmembrane region" description="Helical" evidence="6">
    <location>
        <begin position="441"/>
        <end position="461"/>
    </location>
</feature>
<comment type="caution">
    <text evidence="8">The sequence shown here is derived from an EMBL/GenBank/DDBJ whole genome shotgun (WGS) entry which is preliminary data.</text>
</comment>
<dbReference type="Proteomes" id="UP000656881">
    <property type="component" value="Unassembled WGS sequence"/>
</dbReference>
<feature type="compositionally biased region" description="Basic and acidic residues" evidence="5">
    <location>
        <begin position="17"/>
        <end position="26"/>
    </location>
</feature>
<evidence type="ECO:0000256" key="5">
    <source>
        <dbReference type="SAM" id="MobiDB-lite"/>
    </source>
</evidence>
<feature type="transmembrane region" description="Helical" evidence="6">
    <location>
        <begin position="129"/>
        <end position="148"/>
    </location>
</feature>
<feature type="transmembrane region" description="Helical" evidence="6">
    <location>
        <begin position="351"/>
        <end position="370"/>
    </location>
</feature>
<feature type="region of interest" description="Disordered" evidence="5">
    <location>
        <begin position="1"/>
        <end position="42"/>
    </location>
</feature>
<dbReference type="EMBL" id="BMNG01000002">
    <property type="protein sequence ID" value="GGO36623.1"/>
    <property type="molecule type" value="Genomic_DNA"/>
</dbReference>
<feature type="transmembrane region" description="Helical" evidence="6">
    <location>
        <begin position="217"/>
        <end position="238"/>
    </location>
</feature>
<evidence type="ECO:0000256" key="2">
    <source>
        <dbReference type="ARBA" id="ARBA00022692"/>
    </source>
</evidence>
<feature type="transmembrane region" description="Helical" evidence="6">
    <location>
        <begin position="60"/>
        <end position="79"/>
    </location>
</feature>
<keyword evidence="9" id="KW-1185">Reference proteome</keyword>
<feature type="domain" description="Major facilitator superfamily (MFS) profile" evidence="7">
    <location>
        <begin position="62"/>
        <end position="466"/>
    </location>
</feature>
<feature type="transmembrane region" description="Helical" evidence="6">
    <location>
        <begin position="417"/>
        <end position="435"/>
    </location>
</feature>
<evidence type="ECO:0000256" key="6">
    <source>
        <dbReference type="SAM" id="Phobius"/>
    </source>
</evidence>
<keyword evidence="3 6" id="KW-1133">Transmembrane helix</keyword>
<comment type="subcellular location">
    <subcellularLocation>
        <location evidence="1">Cell membrane</location>
        <topology evidence="1">Multi-pass membrane protein</topology>
    </subcellularLocation>
</comment>
<evidence type="ECO:0000259" key="7">
    <source>
        <dbReference type="PROSITE" id="PS50850"/>
    </source>
</evidence>
<feature type="transmembrane region" description="Helical" evidence="6">
    <location>
        <begin position="288"/>
        <end position="310"/>
    </location>
</feature>
<dbReference type="PROSITE" id="PS50850">
    <property type="entry name" value="MFS"/>
    <property type="match status" value="1"/>
</dbReference>
<evidence type="ECO:0000256" key="4">
    <source>
        <dbReference type="ARBA" id="ARBA00023136"/>
    </source>
</evidence>
<keyword evidence="2 6" id="KW-0812">Transmembrane</keyword>
<dbReference type="InterPro" id="IPR020846">
    <property type="entry name" value="MFS_dom"/>
</dbReference>
<dbReference type="PANTHER" id="PTHR11360:SF304">
    <property type="entry name" value="MFS DOMAIN-CONTAINING PROTEIN"/>
    <property type="match status" value="1"/>
</dbReference>
<accession>A0ABQ2LJ88</accession>
<feature type="compositionally biased region" description="Basic and acidic residues" evidence="5">
    <location>
        <begin position="33"/>
        <end position="42"/>
    </location>
</feature>
<keyword evidence="4 6" id="KW-0472">Membrane</keyword>
<name>A0ABQ2LJ88_9ACTN</name>
<evidence type="ECO:0000313" key="8">
    <source>
        <dbReference type="EMBL" id="GGO36623.1"/>
    </source>
</evidence>
<dbReference type="Gene3D" id="1.20.1250.20">
    <property type="entry name" value="MFS general substrate transporter like domains"/>
    <property type="match status" value="2"/>
</dbReference>
<organism evidence="8 9">
    <name type="scientific">Streptomyces lasiicapitis</name>
    <dbReference type="NCBI Taxonomy" id="1923961"/>
    <lineage>
        <taxon>Bacteria</taxon>
        <taxon>Bacillati</taxon>
        <taxon>Actinomycetota</taxon>
        <taxon>Actinomycetes</taxon>
        <taxon>Kitasatosporales</taxon>
        <taxon>Streptomycetaceae</taxon>
        <taxon>Streptomyces</taxon>
    </lineage>
</organism>
<gene>
    <name evidence="8" type="ORF">GCM10012286_08920</name>
</gene>